<evidence type="ECO:0000256" key="1">
    <source>
        <dbReference type="SAM" id="Phobius"/>
    </source>
</evidence>
<organism evidence="2 3">
    <name type="scientific">Methylocapsa palsarum</name>
    <dbReference type="NCBI Taxonomy" id="1612308"/>
    <lineage>
        <taxon>Bacteria</taxon>
        <taxon>Pseudomonadati</taxon>
        <taxon>Pseudomonadota</taxon>
        <taxon>Alphaproteobacteria</taxon>
        <taxon>Hyphomicrobiales</taxon>
        <taxon>Beijerinckiaceae</taxon>
        <taxon>Methylocapsa</taxon>
    </lineage>
</organism>
<keyword evidence="1" id="KW-0472">Membrane</keyword>
<dbReference type="RefSeq" id="WP_091676885.1">
    <property type="nucleotide sequence ID" value="NZ_FOSN01000001.1"/>
</dbReference>
<dbReference type="STRING" id="1612308.SAMN05444581_101438"/>
<proteinExistence type="predicted"/>
<gene>
    <name evidence="2" type="ORF">SAMN05444581_101438</name>
</gene>
<keyword evidence="1" id="KW-0812">Transmembrane</keyword>
<sequence length="295" mass="30989">MNGSRSEVLDGIRLRVTQRRVFSPGAANLIWAAILMSTASVFLTGAARPVRAQDKIERTGGVRILNPGDEMTPIGAWPDLARERDSLKLDKIHVAVADGEAKALAGVSPRAAPFEIVPVSANPDLVWNASSRDVSAGGATIASNVAASDLPAVIDRTAAARALAALAATRPQQMRFISGSPTARKGQNVDIEIEDMLNRGLVLFAVTGDGSVRALYPLTSDQKIVETPALKWSLRAREPLGADLIVAVTSARPMEALAEGLKQISNHRSAGEVLKVLALAPADARVGTLSLSTSP</sequence>
<name>A0A1I3WBA7_9HYPH</name>
<keyword evidence="3" id="KW-1185">Reference proteome</keyword>
<dbReference type="OrthoDB" id="6872474at2"/>
<dbReference type="AlphaFoldDB" id="A0A1I3WBA7"/>
<feature type="transmembrane region" description="Helical" evidence="1">
    <location>
        <begin position="21"/>
        <end position="43"/>
    </location>
</feature>
<evidence type="ECO:0000313" key="3">
    <source>
        <dbReference type="Proteomes" id="UP000198755"/>
    </source>
</evidence>
<dbReference type="Proteomes" id="UP000198755">
    <property type="component" value="Unassembled WGS sequence"/>
</dbReference>
<accession>A0A1I3WBA7</accession>
<protein>
    <submittedName>
        <fullName evidence="2">Uncharacterized protein</fullName>
    </submittedName>
</protein>
<dbReference type="EMBL" id="FOSN01000001">
    <property type="protein sequence ID" value="SFK04027.1"/>
    <property type="molecule type" value="Genomic_DNA"/>
</dbReference>
<reference evidence="2 3" key="1">
    <citation type="submission" date="2016-10" db="EMBL/GenBank/DDBJ databases">
        <authorList>
            <person name="de Groot N.N."/>
        </authorList>
    </citation>
    <scope>NUCLEOTIDE SEQUENCE [LARGE SCALE GENOMIC DNA]</scope>
    <source>
        <strain evidence="2 3">NE2</strain>
    </source>
</reference>
<evidence type="ECO:0000313" key="2">
    <source>
        <dbReference type="EMBL" id="SFK04027.1"/>
    </source>
</evidence>
<keyword evidence="1" id="KW-1133">Transmembrane helix</keyword>